<protein>
    <submittedName>
        <fullName evidence="1">DUF2256 domain-containing protein</fullName>
    </submittedName>
</protein>
<proteinExistence type="predicted"/>
<dbReference type="PIRSF" id="PIRSF037205">
    <property type="entry name" value="UCP037205"/>
    <property type="match status" value="1"/>
</dbReference>
<comment type="caution">
    <text evidence="1">The sequence shown here is derived from an EMBL/GenBank/DDBJ whole genome shotgun (WGS) entry which is preliminary data.</text>
</comment>
<dbReference type="Proteomes" id="UP000322521">
    <property type="component" value="Unassembled WGS sequence"/>
</dbReference>
<accession>A0A5M9P131</accession>
<dbReference type="RefSeq" id="WP_086713280.1">
    <property type="nucleotide sequence ID" value="NZ_AP025492.1"/>
</dbReference>
<dbReference type="AlphaFoldDB" id="A0A5M9P131"/>
<evidence type="ECO:0000313" key="1">
    <source>
        <dbReference type="EMBL" id="KAA8678469.1"/>
    </source>
</evidence>
<dbReference type="PANTHER" id="PTHR37463">
    <property type="entry name" value="GSL3115 PROTEIN"/>
    <property type="match status" value="1"/>
</dbReference>
<dbReference type="EMBL" id="VXJS01000003">
    <property type="protein sequence ID" value="KAA8678469.1"/>
    <property type="molecule type" value="Genomic_DNA"/>
</dbReference>
<sequence>MYKKPHLPTKMCPVCNKPFSWRKKWQCCWDEVIYCSERCRRHKSKPSQMPST</sequence>
<organism evidence="1 2">
    <name type="scientific">Vibrio gigantis</name>
    <dbReference type="NCBI Taxonomy" id="296199"/>
    <lineage>
        <taxon>Bacteria</taxon>
        <taxon>Pseudomonadati</taxon>
        <taxon>Pseudomonadota</taxon>
        <taxon>Gammaproteobacteria</taxon>
        <taxon>Vibrionales</taxon>
        <taxon>Vibrionaceae</taxon>
        <taxon>Vibrio</taxon>
    </lineage>
</organism>
<reference evidence="1 2" key="1">
    <citation type="submission" date="2019-09" db="EMBL/GenBank/DDBJ databases">
        <title>Draft genome sequence of various Type strains from the CCUG.</title>
        <authorList>
            <person name="Pineiro-Iglesias B."/>
            <person name="Tunovic T."/>
            <person name="Unosson C."/>
            <person name="Inganas E."/>
            <person name="Ohlen M."/>
            <person name="Cardew S."/>
            <person name="Jensie-Markopoulos S."/>
            <person name="Salva-Serra F."/>
            <person name="Jaen-Luchoro D."/>
            <person name="Karlsson R."/>
            <person name="Svensson-Stadler L."/>
            <person name="Chun J."/>
            <person name="Moore E."/>
        </authorList>
    </citation>
    <scope>NUCLEOTIDE SEQUENCE [LARGE SCALE GENOMIC DNA]</scope>
    <source>
        <strain evidence="1 2">CCUG 56969T</strain>
    </source>
</reference>
<dbReference type="Pfam" id="PF10013">
    <property type="entry name" value="DUF2256"/>
    <property type="match status" value="1"/>
</dbReference>
<dbReference type="InterPro" id="IPR017136">
    <property type="entry name" value="UCP037205"/>
</dbReference>
<keyword evidence="2" id="KW-1185">Reference proteome</keyword>
<name>A0A5M9P131_9VIBR</name>
<dbReference type="PANTHER" id="PTHR37463:SF1">
    <property type="entry name" value="DUF2256 DOMAIN-CONTAINING PROTEIN"/>
    <property type="match status" value="1"/>
</dbReference>
<dbReference type="OrthoDB" id="27194at2"/>
<evidence type="ECO:0000313" key="2">
    <source>
        <dbReference type="Proteomes" id="UP000322521"/>
    </source>
</evidence>
<gene>
    <name evidence="1" type="ORF">F4W18_06940</name>
</gene>